<comment type="similarity">
    <text evidence="2">Belongs to the UDPGP type 1 family.</text>
</comment>
<evidence type="ECO:0000256" key="5">
    <source>
        <dbReference type="ARBA" id="ARBA00022695"/>
    </source>
</evidence>
<keyword evidence="4" id="KW-0808">Transferase</keyword>
<keyword evidence="8" id="KW-1185">Reference proteome</keyword>
<evidence type="ECO:0000256" key="6">
    <source>
        <dbReference type="ARBA" id="ARBA00048493"/>
    </source>
</evidence>
<dbReference type="GO" id="GO:0006048">
    <property type="term" value="P:UDP-N-acetylglucosamine biosynthetic process"/>
    <property type="evidence" value="ECO:0007669"/>
    <property type="project" value="TreeGrafter"/>
</dbReference>
<sequence>MIASTMNSVKRAYLSAGQEHLFKYWNELTDDERSSLMEQLSNIPDPAKFLQDVQNAMDYSSSISESREFEPLPKSTSYSSVLDSSKDTLEAWNNKGLELIAKSKVAVVLMAGGQGTRLGSCNPKGIYDVGLPSHKSLFQLQCERIIKLKQLAASKSLKKDFQISLPLYVMTSCPTRVATETFFVDHAYFGLPSGDVIFFNQGTLPAVSLDGKKFLLSSKSSLYQSPDGNGGFYKALHDNQIVEDFEKRGIEHVHAYCVDNILVKVADPVFLGYSALGNYQVTTKVVRKSDPLEKVGLIVLDKNTQAPCVIEYSEITEQLSQKRDPTDAHLLYFRAANIVTHYYKVDFLKQMVPEWISSRKHLPYHIAKKKINYLDSTSDSILTPKEVNGLKMEQFIFDVFQSVKLDRFGCLEVDRSLEFSPLKNSSGTGFNCPETCRKDCLRRSTGWIIANGGKVDTSDSLVEISPLTSYNGEGLEFSSGRIYKNEEII</sequence>
<dbReference type="InterPro" id="IPR002618">
    <property type="entry name" value="UDPGP_fam"/>
</dbReference>
<dbReference type="Gene3D" id="3.90.550.10">
    <property type="entry name" value="Spore Coat Polysaccharide Biosynthesis Protein SpsA, Chain A"/>
    <property type="match status" value="1"/>
</dbReference>
<dbReference type="RefSeq" id="XP_038778638.1">
    <property type="nucleotide sequence ID" value="XM_038922710.1"/>
</dbReference>
<accession>A0A875S2D1</accession>
<dbReference type="InterPro" id="IPR039741">
    <property type="entry name" value="UDP-sugar_pyrophosphorylase"/>
</dbReference>
<dbReference type="EMBL" id="CP064813">
    <property type="protein sequence ID" value="QPG75073.1"/>
    <property type="molecule type" value="Genomic_DNA"/>
</dbReference>
<dbReference type="Proteomes" id="UP000662931">
    <property type="component" value="Chromosome 2"/>
</dbReference>
<comment type="catalytic activity">
    <reaction evidence="6">
        <text>N-acetyl-alpha-D-glucosamine 1-phosphate + UTP + H(+) = UDP-N-acetyl-alpha-D-glucosamine + diphosphate</text>
        <dbReference type="Rhea" id="RHEA:13509"/>
        <dbReference type="ChEBI" id="CHEBI:15378"/>
        <dbReference type="ChEBI" id="CHEBI:33019"/>
        <dbReference type="ChEBI" id="CHEBI:46398"/>
        <dbReference type="ChEBI" id="CHEBI:57705"/>
        <dbReference type="ChEBI" id="CHEBI:57776"/>
        <dbReference type="EC" id="2.7.7.23"/>
    </reaction>
</comment>
<dbReference type="KEGG" id="bnn:FOA43_002413"/>
<dbReference type="CDD" id="cd04193">
    <property type="entry name" value="UDPGlcNAc_PPase"/>
    <property type="match status" value="1"/>
</dbReference>
<dbReference type="SUPFAM" id="SSF53448">
    <property type="entry name" value="Nucleotide-diphospho-sugar transferases"/>
    <property type="match status" value="1"/>
</dbReference>
<dbReference type="PANTHER" id="PTHR11952:SF2">
    <property type="entry name" value="LD24639P"/>
    <property type="match status" value="1"/>
</dbReference>
<keyword evidence="5" id="KW-0548">Nucleotidyltransferase</keyword>
<proteinExistence type="inferred from homology"/>
<name>A0A875S2D1_EENNA</name>
<evidence type="ECO:0000256" key="1">
    <source>
        <dbReference type="ARBA" id="ARBA00005208"/>
    </source>
</evidence>
<evidence type="ECO:0000313" key="7">
    <source>
        <dbReference type="EMBL" id="QPG75073.1"/>
    </source>
</evidence>
<evidence type="ECO:0000256" key="3">
    <source>
        <dbReference type="ARBA" id="ARBA00012457"/>
    </source>
</evidence>
<dbReference type="GO" id="GO:0003977">
    <property type="term" value="F:UDP-N-acetylglucosamine diphosphorylase activity"/>
    <property type="evidence" value="ECO:0007669"/>
    <property type="project" value="UniProtKB-EC"/>
</dbReference>
<evidence type="ECO:0000256" key="2">
    <source>
        <dbReference type="ARBA" id="ARBA00010401"/>
    </source>
</evidence>
<dbReference type="Pfam" id="PF01704">
    <property type="entry name" value="UDPGP"/>
    <property type="match status" value="1"/>
</dbReference>
<evidence type="ECO:0000313" key="8">
    <source>
        <dbReference type="Proteomes" id="UP000662931"/>
    </source>
</evidence>
<gene>
    <name evidence="7" type="ORF">FOA43_002413</name>
</gene>
<evidence type="ECO:0000256" key="4">
    <source>
        <dbReference type="ARBA" id="ARBA00022679"/>
    </source>
</evidence>
<organism evidence="7 8">
    <name type="scientific">Eeniella nana</name>
    <name type="common">Yeast</name>
    <name type="synonym">Brettanomyces nanus</name>
    <dbReference type="NCBI Taxonomy" id="13502"/>
    <lineage>
        <taxon>Eukaryota</taxon>
        <taxon>Fungi</taxon>
        <taxon>Dikarya</taxon>
        <taxon>Ascomycota</taxon>
        <taxon>Saccharomycotina</taxon>
        <taxon>Pichiomycetes</taxon>
        <taxon>Pichiales</taxon>
        <taxon>Pichiaceae</taxon>
        <taxon>Brettanomyces</taxon>
    </lineage>
</organism>
<dbReference type="AlphaFoldDB" id="A0A875S2D1"/>
<protein>
    <recommendedName>
        <fullName evidence="3">UDP-N-acetylglucosamine diphosphorylase</fullName>
        <ecNumber evidence="3">2.7.7.23</ecNumber>
    </recommendedName>
</protein>
<dbReference type="EC" id="2.7.7.23" evidence="3"/>
<reference evidence="7" key="1">
    <citation type="submission" date="2020-10" db="EMBL/GenBank/DDBJ databases">
        <authorList>
            <person name="Roach M.J.R."/>
        </authorList>
    </citation>
    <scope>NUCLEOTIDE SEQUENCE</scope>
    <source>
        <strain evidence="7">CBS 1945</strain>
    </source>
</reference>
<dbReference type="InterPro" id="IPR029044">
    <property type="entry name" value="Nucleotide-diphossugar_trans"/>
</dbReference>
<dbReference type="GeneID" id="62195814"/>
<dbReference type="OrthoDB" id="532420at2759"/>
<comment type="pathway">
    <text evidence="1">Nucleotide-sugar biosynthesis; UDP-N-acetyl-alpha-D-glucosamine biosynthesis; UDP-N-acetyl-alpha-D-glucosamine from N-acetyl-alpha-D-glucosamine 1-phosphate: step 1/1.</text>
</comment>
<dbReference type="PANTHER" id="PTHR11952">
    <property type="entry name" value="UDP- GLUCOSE PYROPHOSPHORYLASE"/>
    <property type="match status" value="1"/>
</dbReference>